<comment type="similarity">
    <text evidence="2">Belongs to the TsaE family.</text>
</comment>
<keyword evidence="6" id="KW-0479">Metal-binding</keyword>
<keyword evidence="8" id="KW-0067">ATP-binding</keyword>
<evidence type="ECO:0000313" key="11">
    <source>
        <dbReference type="EMBL" id="QTD46954.1"/>
    </source>
</evidence>
<reference evidence="11" key="1">
    <citation type="submission" date="2021-03" db="EMBL/GenBank/DDBJ databases">
        <title>Ottowia sp. 27C isolated from the cloaca of a Giant Asian pond turtle (Heosemys grandis).</title>
        <authorList>
            <person name="Spergser J."/>
            <person name="Busse H.-J."/>
        </authorList>
    </citation>
    <scope>NUCLEOTIDE SEQUENCE</scope>
    <source>
        <strain evidence="11">27C</strain>
    </source>
</reference>
<dbReference type="Gene3D" id="3.40.50.300">
    <property type="entry name" value="P-loop containing nucleotide triphosphate hydrolases"/>
    <property type="match status" value="1"/>
</dbReference>
<keyword evidence="12" id="KW-1185">Reference proteome</keyword>
<keyword evidence="4" id="KW-0963">Cytoplasm</keyword>
<dbReference type="PANTHER" id="PTHR33540">
    <property type="entry name" value="TRNA THREONYLCARBAMOYLADENOSINE BIOSYNTHESIS PROTEIN TSAE"/>
    <property type="match status" value="1"/>
</dbReference>
<evidence type="ECO:0000256" key="8">
    <source>
        <dbReference type="ARBA" id="ARBA00022840"/>
    </source>
</evidence>
<sequence>MRGHVIHAAVEPRLQPLHQTRFGAGQIDIRHADPTEPQLVRPAAHQRPQTKGIDLSATFSHAQIVGSAPHHLVWRTEDDMAAFAARLAALPGLGNAFIELHGDLGAGKTTFVRHLLRALGVAGRIKSPTYAVVEPHATPGGLAVSHFDFYRFNDPREWEDAGFRDLFAAPGLKLAEWPEKAAGLLPPADLALYIAVQASEARQVRVTAPTALGAELLRGVCA</sequence>
<protein>
    <recommendedName>
        <fullName evidence="3">tRNA threonylcarbamoyladenosine biosynthesis protein TsaE</fullName>
    </recommendedName>
    <alternativeName>
        <fullName evidence="10">t(6)A37 threonylcarbamoyladenosine biosynthesis protein TsaE</fullName>
    </alternativeName>
</protein>
<name>A0A975H4K4_9BURK</name>
<keyword evidence="5" id="KW-0819">tRNA processing</keyword>
<gene>
    <name evidence="11" type="primary">tsaE</name>
    <name evidence="11" type="ORF">J1M35_08835</name>
</gene>
<dbReference type="Pfam" id="PF02367">
    <property type="entry name" value="TsaE"/>
    <property type="match status" value="1"/>
</dbReference>
<evidence type="ECO:0000256" key="9">
    <source>
        <dbReference type="ARBA" id="ARBA00022842"/>
    </source>
</evidence>
<dbReference type="InterPro" id="IPR003442">
    <property type="entry name" value="T6A_TsaE"/>
</dbReference>
<evidence type="ECO:0000256" key="3">
    <source>
        <dbReference type="ARBA" id="ARBA00019010"/>
    </source>
</evidence>
<evidence type="ECO:0000313" key="12">
    <source>
        <dbReference type="Proteomes" id="UP000663903"/>
    </source>
</evidence>
<evidence type="ECO:0000256" key="2">
    <source>
        <dbReference type="ARBA" id="ARBA00007599"/>
    </source>
</evidence>
<evidence type="ECO:0000256" key="6">
    <source>
        <dbReference type="ARBA" id="ARBA00022723"/>
    </source>
</evidence>
<dbReference type="Proteomes" id="UP000663903">
    <property type="component" value="Chromosome"/>
</dbReference>
<evidence type="ECO:0000256" key="7">
    <source>
        <dbReference type="ARBA" id="ARBA00022741"/>
    </source>
</evidence>
<keyword evidence="7" id="KW-0547">Nucleotide-binding</keyword>
<dbReference type="NCBIfam" id="TIGR00150">
    <property type="entry name" value="T6A_YjeE"/>
    <property type="match status" value="1"/>
</dbReference>
<evidence type="ECO:0000256" key="1">
    <source>
        <dbReference type="ARBA" id="ARBA00004496"/>
    </source>
</evidence>
<evidence type="ECO:0000256" key="4">
    <source>
        <dbReference type="ARBA" id="ARBA00022490"/>
    </source>
</evidence>
<dbReference type="GO" id="GO:0005524">
    <property type="term" value="F:ATP binding"/>
    <property type="evidence" value="ECO:0007669"/>
    <property type="project" value="UniProtKB-KW"/>
</dbReference>
<organism evidence="11 12">
    <name type="scientific">Ottowia testudinis</name>
    <dbReference type="NCBI Taxonomy" id="2816950"/>
    <lineage>
        <taxon>Bacteria</taxon>
        <taxon>Pseudomonadati</taxon>
        <taxon>Pseudomonadota</taxon>
        <taxon>Betaproteobacteria</taxon>
        <taxon>Burkholderiales</taxon>
        <taxon>Comamonadaceae</taxon>
        <taxon>Ottowia</taxon>
    </lineage>
</organism>
<evidence type="ECO:0000256" key="5">
    <source>
        <dbReference type="ARBA" id="ARBA00022694"/>
    </source>
</evidence>
<dbReference type="GO" id="GO:0005737">
    <property type="term" value="C:cytoplasm"/>
    <property type="evidence" value="ECO:0007669"/>
    <property type="project" value="UniProtKB-SubCell"/>
</dbReference>
<keyword evidence="9" id="KW-0460">Magnesium</keyword>
<proteinExistence type="inferred from homology"/>
<dbReference type="SUPFAM" id="SSF52540">
    <property type="entry name" value="P-loop containing nucleoside triphosphate hydrolases"/>
    <property type="match status" value="1"/>
</dbReference>
<dbReference type="GO" id="GO:0002949">
    <property type="term" value="P:tRNA threonylcarbamoyladenosine modification"/>
    <property type="evidence" value="ECO:0007669"/>
    <property type="project" value="InterPro"/>
</dbReference>
<accession>A0A975H4K4</accession>
<dbReference type="InterPro" id="IPR027417">
    <property type="entry name" value="P-loop_NTPase"/>
</dbReference>
<dbReference type="GO" id="GO:0046872">
    <property type="term" value="F:metal ion binding"/>
    <property type="evidence" value="ECO:0007669"/>
    <property type="project" value="UniProtKB-KW"/>
</dbReference>
<comment type="subcellular location">
    <subcellularLocation>
        <location evidence="1">Cytoplasm</location>
    </subcellularLocation>
</comment>
<dbReference type="PANTHER" id="PTHR33540:SF2">
    <property type="entry name" value="TRNA THREONYLCARBAMOYLADENOSINE BIOSYNTHESIS PROTEIN TSAE"/>
    <property type="match status" value="1"/>
</dbReference>
<dbReference type="AlphaFoldDB" id="A0A975H4K4"/>
<dbReference type="EMBL" id="CP071796">
    <property type="protein sequence ID" value="QTD46954.1"/>
    <property type="molecule type" value="Genomic_DNA"/>
</dbReference>
<dbReference type="KEGG" id="otd:J1M35_08835"/>
<evidence type="ECO:0000256" key="10">
    <source>
        <dbReference type="ARBA" id="ARBA00032441"/>
    </source>
</evidence>